<accession>A0A4R6TRM0</accession>
<keyword evidence="1" id="KW-0472">Membrane</keyword>
<evidence type="ECO:0000256" key="1">
    <source>
        <dbReference type="SAM" id="Phobius"/>
    </source>
</evidence>
<dbReference type="AlphaFoldDB" id="A0A4R6TRM0"/>
<protein>
    <submittedName>
        <fullName evidence="2">Uncharacterized protein</fullName>
    </submittedName>
</protein>
<keyword evidence="1" id="KW-0812">Transmembrane</keyword>
<dbReference type="Proteomes" id="UP000295468">
    <property type="component" value="Unassembled WGS sequence"/>
</dbReference>
<dbReference type="EMBL" id="SNYI01000001">
    <property type="protein sequence ID" value="TDQ32967.1"/>
    <property type="molecule type" value="Genomic_DNA"/>
</dbReference>
<proteinExistence type="predicted"/>
<feature type="transmembrane region" description="Helical" evidence="1">
    <location>
        <begin position="77"/>
        <end position="100"/>
    </location>
</feature>
<feature type="transmembrane region" description="Helical" evidence="1">
    <location>
        <begin position="7"/>
        <end position="26"/>
    </location>
</feature>
<keyword evidence="3" id="KW-1185">Reference proteome</keyword>
<feature type="transmembrane region" description="Helical" evidence="1">
    <location>
        <begin position="46"/>
        <end position="65"/>
    </location>
</feature>
<sequence>MKKKEWYYLLGTLSGGIGLGILLLGTESLKANSHTAFNLYDTYYDFPSFYAHIAIVVLSFFVIYLGRMVYNNFRITVVNLVFIAATILMMTLICGLTTILKDAVQAVGQTDIMSGEDWSGNLHNLLTISQGVLLSLLGISGIKTLKLLNTRYFY</sequence>
<evidence type="ECO:0000313" key="2">
    <source>
        <dbReference type="EMBL" id="TDQ32967.1"/>
    </source>
</evidence>
<feature type="transmembrane region" description="Helical" evidence="1">
    <location>
        <begin position="120"/>
        <end position="142"/>
    </location>
</feature>
<keyword evidence="1" id="KW-1133">Transmembrane helix</keyword>
<name>A0A4R6TRM0_9FLAO</name>
<dbReference type="OrthoDB" id="1454673at2"/>
<gene>
    <name evidence="2" type="ORF">CLV82_0805</name>
</gene>
<organism evidence="2 3">
    <name type="scientific">Zeaxanthinibacter enoshimensis</name>
    <dbReference type="NCBI Taxonomy" id="392009"/>
    <lineage>
        <taxon>Bacteria</taxon>
        <taxon>Pseudomonadati</taxon>
        <taxon>Bacteroidota</taxon>
        <taxon>Flavobacteriia</taxon>
        <taxon>Flavobacteriales</taxon>
        <taxon>Flavobacteriaceae</taxon>
        <taxon>Zeaxanthinibacter</taxon>
    </lineage>
</organism>
<reference evidence="2 3" key="1">
    <citation type="submission" date="2019-03" db="EMBL/GenBank/DDBJ databases">
        <title>Genomic Encyclopedia of Archaeal and Bacterial Type Strains, Phase II (KMG-II): from individual species to whole genera.</title>
        <authorList>
            <person name="Goeker M."/>
        </authorList>
    </citation>
    <scope>NUCLEOTIDE SEQUENCE [LARGE SCALE GENOMIC DNA]</scope>
    <source>
        <strain evidence="2 3">DSM 18435</strain>
    </source>
</reference>
<comment type="caution">
    <text evidence="2">The sequence shown here is derived from an EMBL/GenBank/DDBJ whole genome shotgun (WGS) entry which is preliminary data.</text>
</comment>
<evidence type="ECO:0000313" key="3">
    <source>
        <dbReference type="Proteomes" id="UP000295468"/>
    </source>
</evidence>
<dbReference type="RefSeq" id="WP_133642986.1">
    <property type="nucleotide sequence ID" value="NZ_SNYI01000001.1"/>
</dbReference>